<name>A0A2T4CD67_TRILO</name>
<keyword evidence="2" id="KW-1185">Reference proteome</keyword>
<proteinExistence type="predicted"/>
<sequence>MSKEQKLYYYGLPLRPVTLTQEPQAFVSDPTQGIALTDLLGDDCPEEEPEHPKFVDGYPFQLPELDEDDVDLTAVDIADTWTTEQRFLYVPMKLLRGKGPAIIPSLAKSLDDACLELSRQKGESPSMTITSRPLPGIPQQQLCASRARLLGWRPIDICRCREWADELVLDEVAVRMR</sequence>
<protein>
    <submittedName>
        <fullName evidence="1">Uncharacterized protein</fullName>
    </submittedName>
</protein>
<gene>
    <name evidence="1" type="ORF">M440DRAFT_1453154</name>
</gene>
<organism evidence="1 2">
    <name type="scientific">Trichoderma longibrachiatum ATCC 18648</name>
    <dbReference type="NCBI Taxonomy" id="983965"/>
    <lineage>
        <taxon>Eukaryota</taxon>
        <taxon>Fungi</taxon>
        <taxon>Dikarya</taxon>
        <taxon>Ascomycota</taxon>
        <taxon>Pezizomycotina</taxon>
        <taxon>Sordariomycetes</taxon>
        <taxon>Hypocreomycetidae</taxon>
        <taxon>Hypocreales</taxon>
        <taxon>Hypocreaceae</taxon>
        <taxon>Trichoderma</taxon>
    </lineage>
</organism>
<evidence type="ECO:0000313" key="1">
    <source>
        <dbReference type="EMBL" id="PTB79486.1"/>
    </source>
</evidence>
<evidence type="ECO:0000313" key="2">
    <source>
        <dbReference type="Proteomes" id="UP000240760"/>
    </source>
</evidence>
<dbReference type="OrthoDB" id="10608111at2759"/>
<accession>A0A2T4CD67</accession>
<dbReference type="AlphaFoldDB" id="A0A2T4CD67"/>
<dbReference type="EMBL" id="KZ679128">
    <property type="protein sequence ID" value="PTB79486.1"/>
    <property type="molecule type" value="Genomic_DNA"/>
</dbReference>
<reference evidence="1 2" key="1">
    <citation type="submission" date="2016-07" db="EMBL/GenBank/DDBJ databases">
        <title>Multiple horizontal gene transfer events from other fungi enriched the ability of initially mycotrophic Trichoderma (Ascomycota) to feed on dead plant biomass.</title>
        <authorList>
            <consortium name="DOE Joint Genome Institute"/>
            <person name="Aerts A."/>
            <person name="Atanasova L."/>
            <person name="Chenthamara K."/>
            <person name="Zhang J."/>
            <person name="Grujic M."/>
            <person name="Henrissat B."/>
            <person name="Kuo A."/>
            <person name="Salamov A."/>
            <person name="Lipzen A."/>
            <person name="Labutti K."/>
            <person name="Barry K."/>
            <person name="Miao Y."/>
            <person name="Rahimi M.J."/>
            <person name="Shen Q."/>
            <person name="Grigoriev I.V."/>
            <person name="Kubicek C.P."/>
            <person name="Druzhinina I.S."/>
        </authorList>
    </citation>
    <scope>NUCLEOTIDE SEQUENCE [LARGE SCALE GENOMIC DNA]</scope>
    <source>
        <strain evidence="1 2">ATCC 18648</strain>
    </source>
</reference>
<dbReference type="Proteomes" id="UP000240760">
    <property type="component" value="Unassembled WGS sequence"/>
</dbReference>